<protein>
    <submittedName>
        <fullName evidence="2">Uncharacterized protein</fullName>
    </submittedName>
</protein>
<reference evidence="3" key="1">
    <citation type="submission" date="2011-08" db="EMBL/GenBank/DDBJ databases">
        <authorList>
            <person name="Rombauts S."/>
        </authorList>
    </citation>
    <scope>NUCLEOTIDE SEQUENCE</scope>
    <source>
        <strain evidence="3">London</strain>
    </source>
</reference>
<reference evidence="2" key="2">
    <citation type="submission" date="2015-06" db="UniProtKB">
        <authorList>
            <consortium name="EnsemblMetazoa"/>
        </authorList>
    </citation>
    <scope>IDENTIFICATION</scope>
</reference>
<accession>T1K163</accession>
<dbReference type="Gene3D" id="2.60.130.10">
    <property type="entry name" value="Aromatic compound dioxygenase"/>
    <property type="match status" value="2"/>
</dbReference>
<keyword evidence="1" id="KW-0732">Signal</keyword>
<evidence type="ECO:0000256" key="1">
    <source>
        <dbReference type="SAM" id="SignalP"/>
    </source>
</evidence>
<dbReference type="HOGENOM" id="CLU_579146_0_0_1"/>
<dbReference type="Proteomes" id="UP000015104">
    <property type="component" value="Unassembled WGS sequence"/>
</dbReference>
<evidence type="ECO:0000313" key="3">
    <source>
        <dbReference type="Proteomes" id="UP000015104"/>
    </source>
</evidence>
<dbReference type="GO" id="GO:0005506">
    <property type="term" value="F:iron ion binding"/>
    <property type="evidence" value="ECO:0007669"/>
    <property type="project" value="InterPro"/>
</dbReference>
<organism evidence="2 3">
    <name type="scientific">Tetranychus urticae</name>
    <name type="common">Two-spotted spider mite</name>
    <dbReference type="NCBI Taxonomy" id="32264"/>
    <lineage>
        <taxon>Eukaryota</taxon>
        <taxon>Metazoa</taxon>
        <taxon>Ecdysozoa</taxon>
        <taxon>Arthropoda</taxon>
        <taxon>Chelicerata</taxon>
        <taxon>Arachnida</taxon>
        <taxon>Acari</taxon>
        <taxon>Acariformes</taxon>
        <taxon>Trombidiformes</taxon>
        <taxon>Prostigmata</taxon>
        <taxon>Eleutherengona</taxon>
        <taxon>Raphignathae</taxon>
        <taxon>Tetranychoidea</taxon>
        <taxon>Tetranychidae</taxon>
        <taxon>Tetranychus</taxon>
    </lineage>
</organism>
<dbReference type="GO" id="GO:0016702">
    <property type="term" value="F:oxidoreductase activity, acting on single donors with incorporation of molecular oxygen, incorporation of two atoms of oxygen"/>
    <property type="evidence" value="ECO:0007669"/>
    <property type="project" value="InterPro"/>
</dbReference>
<dbReference type="EnsemblMetazoa" id="tetur04g00150.1">
    <property type="protein sequence ID" value="tetur04g00150.1"/>
    <property type="gene ID" value="tetur04g00150"/>
</dbReference>
<evidence type="ECO:0000313" key="2">
    <source>
        <dbReference type="EnsemblMetazoa" id="tetur04g00150.1"/>
    </source>
</evidence>
<dbReference type="PANTHER" id="PTHR34315:SF1">
    <property type="entry name" value="INTRADIOL RING-CLEAVAGE DIOXYGENASES DOMAIN-CONTAINING PROTEIN-RELATED"/>
    <property type="match status" value="1"/>
</dbReference>
<feature type="chain" id="PRO_5004591106" evidence="1">
    <location>
        <begin position="17"/>
        <end position="472"/>
    </location>
</feature>
<dbReference type="AlphaFoldDB" id="T1K163"/>
<dbReference type="SUPFAM" id="SSF49482">
    <property type="entry name" value="Aromatic compound dioxygenase"/>
    <property type="match status" value="2"/>
</dbReference>
<keyword evidence="3" id="KW-1185">Reference proteome</keyword>
<sequence length="472" mass="54529">MIWLIVFVFICGQIEQFNCASEPTDRKVNFDETSEYDDLYWYELTPSSLDGSELLNPLINDTTGTLKKYNITDNQPGIPFHLIIRLVDARTSKPLVGAYVYVWHVNIFGYDLGQNSVRRSRRFDPFEENFEEFHGKEHHPHDRPWKFNDEPDHGRIFEQHLRQDYGRSARQFPPPNGRPEFELNEAFIQFDGPKSREPFRPHEINGSPHEQWWNNFNESYENSSIPDSNSSYSLNDYEVTTKSQDSENYTTVSKEMGAYSWHPLGSTESVIDETITESLDLENFTESETNETIPYSWDPSIREPANETYSYNNDSSFTTESVNYVPTFSNLTKVNVTSNHTVEQKPYANETQRHFLQGYQITDFKGDVSFVTIVPGWIANRSLHVNVHVYLDKSQETATFVGQLYFPNEFADKLKSVSMYSQANRLNLTKNYQDEIFNSNNGNSTVLTLETIGSGYQSIITLGIDPLKTIKP</sequence>
<dbReference type="EMBL" id="CAEY01001343">
    <property type="status" value="NOT_ANNOTATED_CDS"/>
    <property type="molecule type" value="Genomic_DNA"/>
</dbReference>
<dbReference type="PANTHER" id="PTHR34315">
    <property type="match status" value="1"/>
</dbReference>
<feature type="signal peptide" evidence="1">
    <location>
        <begin position="1"/>
        <end position="16"/>
    </location>
</feature>
<proteinExistence type="predicted"/>
<dbReference type="InterPro" id="IPR015889">
    <property type="entry name" value="Intradiol_dOase_core"/>
</dbReference>
<name>T1K163_TETUR</name>